<name>A0A1F6DKH5_9BACT</name>
<sequence length="121" mass="13111">MFLKTLVIALIALMVAGCAGGRFGVAPNGRMYGEVAVGPAGVQGYNHGQQQQIMIQQNQTVVMPQRGYRQPRFCANYYSNSSGCYGGNGGGGQQLVQQCKVNRSTGQRICQMVPPHMVNQW</sequence>
<protein>
    <submittedName>
        <fullName evidence="1">Uncharacterized protein</fullName>
    </submittedName>
</protein>
<accession>A0A1F6DKH5</accession>
<dbReference type="EMBL" id="MFLE01000014">
    <property type="protein sequence ID" value="OGG61935.1"/>
    <property type="molecule type" value="Genomic_DNA"/>
</dbReference>
<dbReference type="PROSITE" id="PS51257">
    <property type="entry name" value="PROKAR_LIPOPROTEIN"/>
    <property type="match status" value="1"/>
</dbReference>
<proteinExistence type="predicted"/>
<evidence type="ECO:0000313" key="2">
    <source>
        <dbReference type="Proteomes" id="UP000176511"/>
    </source>
</evidence>
<evidence type="ECO:0000313" key="1">
    <source>
        <dbReference type="EMBL" id="OGG61935.1"/>
    </source>
</evidence>
<dbReference type="AlphaFoldDB" id="A0A1F6DKH5"/>
<reference evidence="1 2" key="1">
    <citation type="journal article" date="2016" name="Nat. Commun.">
        <title>Thousands of microbial genomes shed light on interconnected biogeochemical processes in an aquifer system.</title>
        <authorList>
            <person name="Anantharaman K."/>
            <person name="Brown C.T."/>
            <person name="Hug L.A."/>
            <person name="Sharon I."/>
            <person name="Castelle C.J."/>
            <person name="Probst A.J."/>
            <person name="Thomas B.C."/>
            <person name="Singh A."/>
            <person name="Wilkins M.J."/>
            <person name="Karaoz U."/>
            <person name="Brodie E.L."/>
            <person name="Williams K.H."/>
            <person name="Hubbard S.S."/>
            <person name="Banfield J.F."/>
        </authorList>
    </citation>
    <scope>NUCLEOTIDE SEQUENCE [LARGE SCALE GENOMIC DNA]</scope>
</reference>
<organism evidence="1 2">
    <name type="scientific">Candidatus Kaiserbacteria bacterium RIFCSPHIGHO2_02_FULL_49_34</name>
    <dbReference type="NCBI Taxonomy" id="1798491"/>
    <lineage>
        <taxon>Bacteria</taxon>
        <taxon>Candidatus Kaiseribacteriota</taxon>
    </lineage>
</organism>
<gene>
    <name evidence="1" type="ORF">A3C87_00895</name>
</gene>
<comment type="caution">
    <text evidence="1">The sequence shown here is derived from an EMBL/GenBank/DDBJ whole genome shotgun (WGS) entry which is preliminary data.</text>
</comment>
<dbReference type="Proteomes" id="UP000176511">
    <property type="component" value="Unassembled WGS sequence"/>
</dbReference>